<keyword evidence="3" id="KW-1185">Reference proteome</keyword>
<evidence type="ECO:0000313" key="3">
    <source>
        <dbReference type="Proteomes" id="UP000265520"/>
    </source>
</evidence>
<dbReference type="Proteomes" id="UP000265520">
    <property type="component" value="Unassembled WGS sequence"/>
</dbReference>
<reference evidence="2 3" key="1">
    <citation type="journal article" date="2018" name="Front. Plant Sci.">
        <title>Red Clover (Trifolium pratense) and Zigzag Clover (T. medium) - A Picture of Genomic Similarities and Differences.</title>
        <authorList>
            <person name="Dluhosova J."/>
            <person name="Istvanek J."/>
            <person name="Nedelnik J."/>
            <person name="Repkova J."/>
        </authorList>
    </citation>
    <scope>NUCLEOTIDE SEQUENCE [LARGE SCALE GENOMIC DNA]</scope>
    <source>
        <strain evidence="3">cv. 10/8</strain>
        <tissue evidence="2">Leaf</tissue>
    </source>
</reference>
<evidence type="ECO:0000313" key="2">
    <source>
        <dbReference type="EMBL" id="MCI48259.1"/>
    </source>
</evidence>
<proteinExistence type="predicted"/>
<comment type="caution">
    <text evidence="2">The sequence shown here is derived from an EMBL/GenBank/DDBJ whole genome shotgun (WGS) entry which is preliminary data.</text>
</comment>
<sequence>TSYNHLPNQLQVHQHGGVKSKGKKIADFNRFDTISDQGQNNEDRETPITPPKDPPPTT</sequence>
<accession>A0A392SHZ3</accession>
<feature type="non-terminal residue" evidence="2">
    <location>
        <position position="1"/>
    </location>
</feature>
<protein>
    <submittedName>
        <fullName evidence="2">Uncharacterized protein</fullName>
    </submittedName>
</protein>
<dbReference type="AlphaFoldDB" id="A0A392SHZ3"/>
<organism evidence="2 3">
    <name type="scientific">Trifolium medium</name>
    <dbReference type="NCBI Taxonomy" id="97028"/>
    <lineage>
        <taxon>Eukaryota</taxon>
        <taxon>Viridiplantae</taxon>
        <taxon>Streptophyta</taxon>
        <taxon>Embryophyta</taxon>
        <taxon>Tracheophyta</taxon>
        <taxon>Spermatophyta</taxon>
        <taxon>Magnoliopsida</taxon>
        <taxon>eudicotyledons</taxon>
        <taxon>Gunneridae</taxon>
        <taxon>Pentapetalae</taxon>
        <taxon>rosids</taxon>
        <taxon>fabids</taxon>
        <taxon>Fabales</taxon>
        <taxon>Fabaceae</taxon>
        <taxon>Papilionoideae</taxon>
        <taxon>50 kb inversion clade</taxon>
        <taxon>NPAAA clade</taxon>
        <taxon>Hologalegina</taxon>
        <taxon>IRL clade</taxon>
        <taxon>Trifolieae</taxon>
        <taxon>Trifolium</taxon>
    </lineage>
</organism>
<evidence type="ECO:0000256" key="1">
    <source>
        <dbReference type="SAM" id="MobiDB-lite"/>
    </source>
</evidence>
<feature type="compositionally biased region" description="Polar residues" evidence="1">
    <location>
        <begin position="1"/>
        <end position="12"/>
    </location>
</feature>
<feature type="region of interest" description="Disordered" evidence="1">
    <location>
        <begin position="1"/>
        <end position="58"/>
    </location>
</feature>
<feature type="compositionally biased region" description="Pro residues" evidence="1">
    <location>
        <begin position="48"/>
        <end position="58"/>
    </location>
</feature>
<name>A0A392SHZ3_9FABA</name>
<dbReference type="EMBL" id="LXQA010383947">
    <property type="protein sequence ID" value="MCI48259.1"/>
    <property type="molecule type" value="Genomic_DNA"/>
</dbReference>